<proteinExistence type="predicted"/>
<keyword evidence="1" id="KW-0808">Transferase</keyword>
<dbReference type="PANTHER" id="PTHR11085:SF4">
    <property type="entry name" value="NAD-DEPENDENT PROTEIN DEACYLASE"/>
    <property type="match status" value="1"/>
</dbReference>
<dbReference type="EMBL" id="UINC01011116">
    <property type="protein sequence ID" value="SVA49194.1"/>
    <property type="molecule type" value="Genomic_DNA"/>
</dbReference>
<dbReference type="Gene3D" id="3.40.50.1220">
    <property type="entry name" value="TPP-binding domain"/>
    <property type="match status" value="1"/>
</dbReference>
<reference evidence="4" key="1">
    <citation type="submission" date="2018-05" db="EMBL/GenBank/DDBJ databases">
        <authorList>
            <person name="Lanie J.A."/>
            <person name="Ng W.-L."/>
            <person name="Kazmierczak K.M."/>
            <person name="Andrzejewski T.M."/>
            <person name="Davidsen T.M."/>
            <person name="Wayne K.J."/>
            <person name="Tettelin H."/>
            <person name="Glass J.I."/>
            <person name="Rusch D."/>
            <person name="Podicherti R."/>
            <person name="Tsui H.-C.T."/>
            <person name="Winkler M.E."/>
        </authorList>
    </citation>
    <scope>NUCLEOTIDE SEQUENCE</scope>
</reference>
<dbReference type="InterPro" id="IPR026591">
    <property type="entry name" value="Sirtuin_cat_small_dom_sf"/>
</dbReference>
<dbReference type="GO" id="GO:0017136">
    <property type="term" value="F:histone deacetylase activity, NAD-dependent"/>
    <property type="evidence" value="ECO:0007669"/>
    <property type="project" value="TreeGrafter"/>
</dbReference>
<feature type="domain" description="Deacetylase sirtuin-type" evidence="3">
    <location>
        <begin position="1"/>
        <end position="232"/>
    </location>
</feature>
<protein>
    <recommendedName>
        <fullName evidence="3">Deacetylase sirtuin-type domain-containing protein</fullName>
    </recommendedName>
</protein>
<name>A0A381W9P3_9ZZZZ</name>
<dbReference type="InterPro" id="IPR003000">
    <property type="entry name" value="Sirtuin"/>
</dbReference>
<dbReference type="InterPro" id="IPR026590">
    <property type="entry name" value="Ssirtuin_cat_dom"/>
</dbReference>
<evidence type="ECO:0000256" key="2">
    <source>
        <dbReference type="ARBA" id="ARBA00023027"/>
    </source>
</evidence>
<keyword evidence="2" id="KW-0520">NAD</keyword>
<evidence type="ECO:0000259" key="3">
    <source>
        <dbReference type="PROSITE" id="PS50305"/>
    </source>
</evidence>
<sequence length="232" mass="26734">MNILDHNMIVLFTGAGMSAESGVPTYRGQGGIWHEYKWEEYACQTAFDEDPMRVLDFHELRRIEALKCEPHSGHQMIKEIQEEHDDVWIVTQNIDGIHQRAENKNVVELHGSLWRLRCENESHIFYDLDKAEYRSRKCTCGSWLRPDIIWFNDMLDPEIIGRSNELISSCDLFISIGTSGVVWPAAGYPQLARSSGALCIEINPNPSEQSRMYDRIYHETAGEGLRKLFKSD</sequence>
<gene>
    <name evidence="4" type="ORF">METZ01_LOCUS102048</name>
</gene>
<dbReference type="AlphaFoldDB" id="A0A381W9P3"/>
<dbReference type="PANTHER" id="PTHR11085">
    <property type="entry name" value="NAD-DEPENDENT PROTEIN DEACYLASE SIRTUIN-5, MITOCHONDRIAL-RELATED"/>
    <property type="match status" value="1"/>
</dbReference>
<dbReference type="GO" id="GO:0070403">
    <property type="term" value="F:NAD+ binding"/>
    <property type="evidence" value="ECO:0007669"/>
    <property type="project" value="InterPro"/>
</dbReference>
<organism evidence="4">
    <name type="scientific">marine metagenome</name>
    <dbReference type="NCBI Taxonomy" id="408172"/>
    <lineage>
        <taxon>unclassified sequences</taxon>
        <taxon>metagenomes</taxon>
        <taxon>ecological metagenomes</taxon>
    </lineage>
</organism>
<dbReference type="Gene3D" id="3.30.1600.10">
    <property type="entry name" value="SIR2/SIRT2 'Small Domain"/>
    <property type="match status" value="1"/>
</dbReference>
<dbReference type="InterPro" id="IPR050134">
    <property type="entry name" value="NAD-dep_sirtuin_deacylases"/>
</dbReference>
<accession>A0A381W9P3</accession>
<dbReference type="Pfam" id="PF02146">
    <property type="entry name" value="SIR2"/>
    <property type="match status" value="1"/>
</dbReference>
<evidence type="ECO:0000313" key="4">
    <source>
        <dbReference type="EMBL" id="SVA49194.1"/>
    </source>
</evidence>
<dbReference type="SUPFAM" id="SSF52467">
    <property type="entry name" value="DHS-like NAD/FAD-binding domain"/>
    <property type="match status" value="1"/>
</dbReference>
<dbReference type="InterPro" id="IPR029035">
    <property type="entry name" value="DHS-like_NAD/FAD-binding_dom"/>
</dbReference>
<dbReference type="PROSITE" id="PS50305">
    <property type="entry name" value="SIRTUIN"/>
    <property type="match status" value="1"/>
</dbReference>
<evidence type="ECO:0000256" key="1">
    <source>
        <dbReference type="ARBA" id="ARBA00022679"/>
    </source>
</evidence>